<reference evidence="3 4" key="1">
    <citation type="submission" date="2018-04" db="EMBL/GenBank/DDBJ databases">
        <title>Complete genome uncultured novel isolate.</title>
        <authorList>
            <person name="Merlino G."/>
        </authorList>
    </citation>
    <scope>NUCLEOTIDE SEQUENCE [LARGE SCALE GENOMIC DNA]</scope>
    <source>
        <strain evidence="4">R1DC9</strain>
    </source>
</reference>
<dbReference type="CDD" id="cd07724">
    <property type="entry name" value="POD-like_MBL-fold"/>
    <property type="match status" value="1"/>
</dbReference>
<dbReference type="Proteomes" id="UP000298616">
    <property type="component" value="Chromosome"/>
</dbReference>
<dbReference type="CDD" id="cd00158">
    <property type="entry name" value="RHOD"/>
    <property type="match status" value="2"/>
</dbReference>
<dbReference type="RefSeq" id="WP_137091946.1">
    <property type="nucleotide sequence ID" value="NZ_CP028923.1"/>
</dbReference>
<dbReference type="InterPro" id="IPR051682">
    <property type="entry name" value="Mito_Persulfide_Diox"/>
</dbReference>
<evidence type="ECO:0000256" key="1">
    <source>
        <dbReference type="ARBA" id="ARBA00022723"/>
    </source>
</evidence>
<dbReference type="SMART" id="SM00450">
    <property type="entry name" value="RHOD"/>
    <property type="match status" value="2"/>
</dbReference>
<dbReference type="AlphaFoldDB" id="A0A4D7K064"/>
<dbReference type="GO" id="GO:0046872">
    <property type="term" value="F:metal ion binding"/>
    <property type="evidence" value="ECO:0007669"/>
    <property type="project" value="UniProtKB-KW"/>
</dbReference>
<dbReference type="FunFam" id="3.60.15.10:FF:000030">
    <property type="entry name" value="Metallo-beta-lactamase family protein"/>
    <property type="match status" value="1"/>
</dbReference>
<evidence type="ECO:0000313" key="3">
    <source>
        <dbReference type="EMBL" id="QCK16355.1"/>
    </source>
</evidence>
<dbReference type="Gene3D" id="3.60.15.10">
    <property type="entry name" value="Ribonuclease Z/Hydroxyacylglutathione hydrolase-like"/>
    <property type="match status" value="1"/>
</dbReference>
<dbReference type="InterPro" id="IPR001279">
    <property type="entry name" value="Metallo-B-lactamas"/>
</dbReference>
<keyword evidence="3" id="KW-0378">Hydrolase</keyword>
<feature type="domain" description="Rhodanese" evidence="2">
    <location>
        <begin position="267"/>
        <end position="358"/>
    </location>
</feature>
<dbReference type="GO" id="GO:0070813">
    <property type="term" value="P:hydrogen sulfide metabolic process"/>
    <property type="evidence" value="ECO:0007669"/>
    <property type="project" value="TreeGrafter"/>
</dbReference>
<protein>
    <submittedName>
        <fullName evidence="3">MBL fold metallo-hydrolase</fullName>
    </submittedName>
</protein>
<dbReference type="PANTHER" id="PTHR43084">
    <property type="entry name" value="PERSULFIDE DIOXYGENASE ETHE1"/>
    <property type="match status" value="1"/>
</dbReference>
<feature type="domain" description="Rhodanese" evidence="2">
    <location>
        <begin position="378"/>
        <end position="459"/>
    </location>
</feature>
<dbReference type="PANTHER" id="PTHR43084:SF1">
    <property type="entry name" value="PERSULFIDE DIOXYGENASE ETHE1, MITOCHONDRIAL"/>
    <property type="match status" value="1"/>
</dbReference>
<sequence>MKLEQIYTGCLAQGAYYIESDGEAVVIDPLRETKPYIERAKSSGAKIKYVLETHFHADFVSGHQELAEKTGAKIVYGPGAKTKYDIVEAGEGDVFEVGKLKFELLHTPGHTLESSCYLMYDEEGKPHAIFSGDTLFIGDVGRPDLAIKSDLTREDLAGMLYDSLRNKIMRLPDDIIVYPAHGAGSACGKNMSSETSDTLGNQKQTNYALAEDLSKEDFIKEVTCGIMPPPQYFAKNAQLNKSGVKSLDEILEKGTRALSADEFKNYINNNALVLDVRTADEYAEGSIPGSLFIGIDGSFAPWVGALIAELDTPILLITPEGREEEAVTRLSRVGYDNTLGYLKGGINSWVESGEEIQTINRIDAETFAGSYENIEQPVDVRKPGEYDTSHVEGSPLKPLDFITDWQDEYPREMHLTLYCRGGYRSMIAASILKSRGYQGVTDVIGGFNQIKQTGMKIVSDSEVIK</sequence>
<name>A0A4D7K064_9BACT</name>
<keyword evidence="4" id="KW-1185">Reference proteome</keyword>
<dbReference type="GO" id="GO:0050313">
    <property type="term" value="F:sulfur dioxygenase activity"/>
    <property type="evidence" value="ECO:0007669"/>
    <property type="project" value="InterPro"/>
</dbReference>
<dbReference type="SUPFAM" id="SSF52821">
    <property type="entry name" value="Rhodanese/Cell cycle control phosphatase"/>
    <property type="match status" value="2"/>
</dbReference>
<dbReference type="GO" id="GO:0006749">
    <property type="term" value="P:glutathione metabolic process"/>
    <property type="evidence" value="ECO:0007669"/>
    <property type="project" value="InterPro"/>
</dbReference>
<dbReference type="Pfam" id="PF00753">
    <property type="entry name" value="Lactamase_B"/>
    <property type="match status" value="1"/>
</dbReference>
<dbReference type="KEGG" id="fpf:DCC35_17245"/>
<dbReference type="SUPFAM" id="SSF56281">
    <property type="entry name" value="Metallo-hydrolase/oxidoreductase"/>
    <property type="match status" value="1"/>
</dbReference>
<dbReference type="PROSITE" id="PS50206">
    <property type="entry name" value="RHODANESE_3"/>
    <property type="match status" value="2"/>
</dbReference>
<dbReference type="Gene3D" id="3.40.250.10">
    <property type="entry name" value="Rhodanese-like domain"/>
    <property type="match status" value="2"/>
</dbReference>
<dbReference type="EMBL" id="CP028923">
    <property type="protein sequence ID" value="QCK16355.1"/>
    <property type="molecule type" value="Genomic_DNA"/>
</dbReference>
<dbReference type="OrthoDB" id="9784009at2"/>
<evidence type="ECO:0000313" key="4">
    <source>
        <dbReference type="Proteomes" id="UP000298616"/>
    </source>
</evidence>
<organism evidence="3 4">
    <name type="scientific">Mangrovivirga cuniculi</name>
    <dbReference type="NCBI Taxonomy" id="2715131"/>
    <lineage>
        <taxon>Bacteria</taxon>
        <taxon>Pseudomonadati</taxon>
        <taxon>Bacteroidota</taxon>
        <taxon>Cytophagia</taxon>
        <taxon>Cytophagales</taxon>
        <taxon>Mangrovivirgaceae</taxon>
        <taxon>Mangrovivirga</taxon>
    </lineage>
</organism>
<dbReference type="InterPro" id="IPR036866">
    <property type="entry name" value="RibonucZ/Hydroxyglut_hydro"/>
</dbReference>
<dbReference type="InterPro" id="IPR001763">
    <property type="entry name" value="Rhodanese-like_dom"/>
</dbReference>
<dbReference type="InterPro" id="IPR036873">
    <property type="entry name" value="Rhodanese-like_dom_sf"/>
</dbReference>
<accession>A0A4D7K064</accession>
<dbReference type="InterPro" id="IPR044528">
    <property type="entry name" value="POD-like_MBL-fold"/>
</dbReference>
<evidence type="ECO:0000259" key="2">
    <source>
        <dbReference type="PROSITE" id="PS50206"/>
    </source>
</evidence>
<dbReference type="SMART" id="SM00849">
    <property type="entry name" value="Lactamase_B"/>
    <property type="match status" value="1"/>
</dbReference>
<dbReference type="GO" id="GO:0016787">
    <property type="term" value="F:hydrolase activity"/>
    <property type="evidence" value="ECO:0007669"/>
    <property type="project" value="UniProtKB-KW"/>
</dbReference>
<dbReference type="Pfam" id="PF00581">
    <property type="entry name" value="Rhodanese"/>
    <property type="match status" value="2"/>
</dbReference>
<gene>
    <name evidence="3" type="ORF">DCC35_17245</name>
</gene>
<keyword evidence="1" id="KW-0479">Metal-binding</keyword>
<proteinExistence type="predicted"/>